<gene>
    <name evidence="22" type="primary">NFASC</name>
</gene>
<dbReference type="GO" id="GO:0030426">
    <property type="term" value="C:growth cone"/>
    <property type="evidence" value="ECO:0007669"/>
    <property type="project" value="UniProtKB-SubCell"/>
</dbReference>
<evidence type="ECO:0000256" key="4">
    <source>
        <dbReference type="ARBA" id="ARBA00022475"/>
    </source>
</evidence>
<feature type="chain" id="PRO_5034126045" description="Neural cell adhesion molecule L1" evidence="19">
    <location>
        <begin position="25"/>
        <end position="1137"/>
    </location>
</feature>
<dbReference type="InterPro" id="IPR003961">
    <property type="entry name" value="FN3_dom"/>
</dbReference>
<keyword evidence="7" id="KW-0677">Repeat</keyword>
<dbReference type="FunFam" id="2.60.40.10:FF:000078">
    <property type="entry name" value="Neuronal cell adhesion molecule"/>
    <property type="match status" value="1"/>
</dbReference>
<feature type="domain" description="Ig-like" evidence="20">
    <location>
        <begin position="35"/>
        <end position="125"/>
    </location>
</feature>
<dbReference type="SMART" id="SM00409">
    <property type="entry name" value="IG"/>
    <property type="match status" value="6"/>
</dbReference>
<dbReference type="SMART" id="SM00408">
    <property type="entry name" value="IGc2"/>
    <property type="match status" value="4"/>
</dbReference>
<dbReference type="SUPFAM" id="SSF48726">
    <property type="entry name" value="Immunoglobulin"/>
    <property type="match status" value="6"/>
</dbReference>
<keyword evidence="23" id="KW-1185">Reference proteome</keyword>
<evidence type="ECO:0000256" key="8">
    <source>
        <dbReference type="ARBA" id="ARBA00022889"/>
    </source>
</evidence>
<reference evidence="22" key="2">
    <citation type="submission" date="2025-09" db="UniProtKB">
        <authorList>
            <consortium name="Ensembl"/>
        </authorList>
    </citation>
    <scope>IDENTIFICATION</scope>
</reference>
<comment type="subcellular location">
    <subcellularLocation>
        <location evidence="1">Cell membrane</location>
        <topology evidence="1">Single-pass type I membrane protein</topology>
    </subcellularLocation>
    <subcellularLocation>
        <location evidence="2">Cell projection</location>
        <location evidence="2">Growth cone</location>
    </subcellularLocation>
</comment>
<feature type="compositionally biased region" description="Basic and acidic residues" evidence="17">
    <location>
        <begin position="1040"/>
        <end position="1059"/>
    </location>
</feature>
<evidence type="ECO:0000259" key="21">
    <source>
        <dbReference type="PROSITE" id="PS50853"/>
    </source>
</evidence>
<feature type="domain" description="Fibronectin type-III" evidence="21">
    <location>
        <begin position="564"/>
        <end position="659"/>
    </location>
</feature>
<feature type="region of interest" description="Disordered" evidence="17">
    <location>
        <begin position="1040"/>
        <end position="1061"/>
    </location>
</feature>
<evidence type="ECO:0000256" key="10">
    <source>
        <dbReference type="ARBA" id="ARBA00023136"/>
    </source>
</evidence>
<evidence type="ECO:0000256" key="19">
    <source>
        <dbReference type="SAM" id="SignalP"/>
    </source>
</evidence>
<accession>A0A8C8GZD8</accession>
<dbReference type="AlphaFoldDB" id="A0A8C8GZD8"/>
<dbReference type="SMART" id="SM00060">
    <property type="entry name" value="FN3"/>
    <property type="match status" value="4"/>
</dbReference>
<feature type="domain" description="Fibronectin type-III" evidence="21">
    <location>
        <begin position="874"/>
        <end position="963"/>
    </location>
</feature>
<keyword evidence="8" id="KW-0130">Cell adhesion</keyword>
<dbReference type="FunFam" id="2.60.40.10:FF:000005">
    <property type="entry name" value="Neuronal cell adhesion molecule"/>
    <property type="match status" value="1"/>
</dbReference>
<keyword evidence="4" id="KW-1003">Cell membrane</keyword>
<dbReference type="Gene3D" id="2.60.40.10">
    <property type="entry name" value="Immunoglobulins"/>
    <property type="match status" value="10"/>
</dbReference>
<dbReference type="InterPro" id="IPR036116">
    <property type="entry name" value="FN3_sf"/>
</dbReference>
<feature type="signal peptide" evidence="19">
    <location>
        <begin position="1"/>
        <end position="24"/>
    </location>
</feature>
<evidence type="ECO:0000313" key="22">
    <source>
        <dbReference type="Ensembl" id="ENSOTSP00005057251.1"/>
    </source>
</evidence>
<dbReference type="FunFam" id="2.60.40.10:FF:000114">
    <property type="entry name" value="Neuronal cell adhesion molecule"/>
    <property type="match status" value="1"/>
</dbReference>
<dbReference type="PANTHER" id="PTHR44170">
    <property type="entry name" value="PROTEIN SIDEKICK"/>
    <property type="match status" value="1"/>
</dbReference>
<dbReference type="GO" id="GO:0007411">
    <property type="term" value="P:axon guidance"/>
    <property type="evidence" value="ECO:0007669"/>
    <property type="project" value="TreeGrafter"/>
</dbReference>
<dbReference type="PANTHER" id="PTHR44170:SF12">
    <property type="entry name" value="NEUROFASCIN"/>
    <property type="match status" value="1"/>
</dbReference>
<keyword evidence="12" id="KW-0325">Glycoprotein</keyword>
<dbReference type="InterPro" id="IPR003599">
    <property type="entry name" value="Ig_sub"/>
</dbReference>
<dbReference type="PROSITE" id="PS50853">
    <property type="entry name" value="FN3"/>
    <property type="match status" value="4"/>
</dbReference>
<evidence type="ECO:0000256" key="2">
    <source>
        <dbReference type="ARBA" id="ARBA00004624"/>
    </source>
</evidence>
<evidence type="ECO:0000256" key="15">
    <source>
        <dbReference type="ARBA" id="ARBA00060042"/>
    </source>
</evidence>
<evidence type="ECO:0000256" key="12">
    <source>
        <dbReference type="ARBA" id="ARBA00023180"/>
    </source>
</evidence>
<evidence type="ECO:0000256" key="3">
    <source>
        <dbReference type="ARBA" id="ARBA00008588"/>
    </source>
</evidence>
<sequence>SFTVEMGMLARSTLLLLLWQGLSAIDVPLEFRQPPTIIKQSLKDHVVDPRDNMVVECEAKGTPHPIFSWRRNGKYFNVARDPQASMRRRSGTLDIYAWADPEAYEGEYQCVATNEYGTAYSNKINLRISRAPLWPREVLEPVTVSVGLPLVLDCSPPPGPPKPETYWMNRRVSMGVNGDLYFSNVYVNDSATDYCCNARFPYKNIIQQKMPITVRVLTTRMVSEAAPTFLSPAGRSSSQTVLKGEELLLECIAAGVPTPVITWTKDGQELDTTNMKVKNYNKLLQIPKAAFEDSGEYTCSATNKIGYLEHTITVRIKAAPFWLEKPSNLVLAPEENARLVCRSDGIPRPSIRWFINGDTMEDATPVPNREVSGDTITFRSVTVANTGVYQCNASNQYGYLFANAYINVLHATPRILRPRTDLVKVIEGRRAWLDCRYFGSPVPDLRWSKYGLGNLEGNRFKVHSNGTLQIKGTRMDDQGTYLCIVSNVAGRDENKVNLEVKGECLIIDLLLSLDESTLVITNVNRGDEGNYTCIIKTEMDKNTASARLVVMGKDYNLTLNRPDPPTNLQLSDPFERSVRLTWTPGDSNHSPIKENLVQYDDDDWLPFKWRNLSTYPGNLNSVILQLSPFIIYEFRVIAINDIGMSKPSRSSANFQTGGAPPDAIPKNIQGVGTWRNNMMISWEVIHSKSFQKEWNGPHLKYLVWWKRRDSREEWKNATTWWCKYYIYDTDTFTPYEIKVQAVNDFGMGPESPVIIGYSGEDRPTAAPLNLRVSRIEATKVTVHWDTVAGSSIMGELKEYKVYFWRDSSQLRWLSVSRAMKSKAFPASGPPLFGVLPGLIPYSNYKMYIVVANNRYEGHPSNTIEFSTPEGTPSAPRSFRIQQRHLDTIWVDWDTPAEPNGIVTGYILKYQTELHVEGFPPNTTSFAVRRYDRYTRYRFTIAAQTRIGVGEWYTEESPHYTTEGITMQVNHNLIMTINHVCVCLHTAYAREQVDLSTQGWVIGVMCAVALFVLILLVVCFIKRSRGGKYPVRDKKEVTLEPVDDKDQEGSFDYREEETKVGRGQTTVDTMMKRTDSDDSLVDYGDGQEIEFNEDGSFIGQYTGHKERDDRDTEFSENRSQEAHSPMANSPMSPIYSFA</sequence>
<evidence type="ECO:0000256" key="5">
    <source>
        <dbReference type="ARBA" id="ARBA00022692"/>
    </source>
</evidence>
<dbReference type="InterPro" id="IPR007110">
    <property type="entry name" value="Ig-like_dom"/>
</dbReference>
<comment type="function">
    <text evidence="15">Neural cell adhesion molecule involved in the dynamics of cell adhesion and in the generation of transmembrane signals at tyrosine kinase receptors. During brain development, critical in multiple processes, including neuronal migration, axonal growth and fasciculation, and synaptogenesis. In the mature brain, plays a role in the dynamics of neuronal structure and function, including synaptic plasticity.</text>
</comment>
<dbReference type="Pfam" id="PF07679">
    <property type="entry name" value="I-set"/>
    <property type="match status" value="3"/>
</dbReference>
<dbReference type="FunFam" id="2.60.40.10:FF:000028">
    <property type="entry name" value="Neuronal cell adhesion molecule"/>
    <property type="match status" value="1"/>
</dbReference>
<dbReference type="InterPro" id="IPR013098">
    <property type="entry name" value="Ig_I-set"/>
</dbReference>
<dbReference type="InterPro" id="IPR013783">
    <property type="entry name" value="Ig-like_fold"/>
</dbReference>
<evidence type="ECO:0000256" key="13">
    <source>
        <dbReference type="ARBA" id="ARBA00023273"/>
    </source>
</evidence>
<organism evidence="22 23">
    <name type="scientific">Oncorhynchus tshawytscha</name>
    <name type="common">Chinook salmon</name>
    <name type="synonym">Salmo tshawytscha</name>
    <dbReference type="NCBI Taxonomy" id="74940"/>
    <lineage>
        <taxon>Eukaryota</taxon>
        <taxon>Metazoa</taxon>
        <taxon>Chordata</taxon>
        <taxon>Craniata</taxon>
        <taxon>Vertebrata</taxon>
        <taxon>Euteleostomi</taxon>
        <taxon>Actinopterygii</taxon>
        <taxon>Neopterygii</taxon>
        <taxon>Teleostei</taxon>
        <taxon>Protacanthopterygii</taxon>
        <taxon>Salmoniformes</taxon>
        <taxon>Salmonidae</taxon>
        <taxon>Salmoninae</taxon>
        <taxon>Oncorhynchus</taxon>
    </lineage>
</organism>
<dbReference type="CDD" id="cd04978">
    <property type="entry name" value="Ig4_L1-NrCAM_like"/>
    <property type="match status" value="1"/>
</dbReference>
<evidence type="ECO:0000256" key="6">
    <source>
        <dbReference type="ARBA" id="ARBA00022729"/>
    </source>
</evidence>
<dbReference type="GeneTree" id="ENSGT00940000157024"/>
<feature type="domain" description="Ig-like" evidence="20">
    <location>
        <begin position="320"/>
        <end position="407"/>
    </location>
</feature>
<feature type="transmembrane region" description="Helical" evidence="18">
    <location>
        <begin position="999"/>
        <end position="1020"/>
    </location>
</feature>
<feature type="domain" description="Ig-like" evidence="20">
    <location>
        <begin position="413"/>
        <end position="499"/>
    </location>
</feature>
<dbReference type="PROSITE" id="PS50835">
    <property type="entry name" value="IG_LIKE"/>
    <property type="match status" value="5"/>
</dbReference>
<name>A0A8C8GZD8_ONCTS</name>
<evidence type="ECO:0000256" key="11">
    <source>
        <dbReference type="ARBA" id="ARBA00023157"/>
    </source>
</evidence>
<reference evidence="22" key="1">
    <citation type="submission" date="2025-08" db="UniProtKB">
        <authorList>
            <consortium name="Ensembl"/>
        </authorList>
    </citation>
    <scope>IDENTIFICATION</scope>
</reference>
<dbReference type="InterPro" id="IPR036179">
    <property type="entry name" value="Ig-like_dom_sf"/>
</dbReference>
<keyword evidence="9 18" id="KW-1133">Transmembrane helix</keyword>
<evidence type="ECO:0000256" key="17">
    <source>
        <dbReference type="SAM" id="MobiDB-lite"/>
    </source>
</evidence>
<dbReference type="FunFam" id="2.60.40.10:FF:000057">
    <property type="entry name" value="neural cell adhesion molecule L1"/>
    <property type="match status" value="1"/>
</dbReference>
<evidence type="ECO:0000256" key="14">
    <source>
        <dbReference type="ARBA" id="ARBA00023319"/>
    </source>
</evidence>
<dbReference type="InterPro" id="IPR026966">
    <property type="entry name" value="Neurofascin/L1/NrCAM_C"/>
</dbReference>
<keyword evidence="11" id="KW-1015">Disulfide bond</keyword>
<dbReference type="GO" id="GO:0098632">
    <property type="term" value="F:cell-cell adhesion mediator activity"/>
    <property type="evidence" value="ECO:0007669"/>
    <property type="project" value="TreeGrafter"/>
</dbReference>
<dbReference type="FunFam" id="2.60.40.10:FF:000347">
    <property type="entry name" value="Neuronal cell adhesion molecule"/>
    <property type="match status" value="1"/>
</dbReference>
<evidence type="ECO:0000256" key="9">
    <source>
        <dbReference type="ARBA" id="ARBA00022989"/>
    </source>
</evidence>
<feature type="domain" description="Ig-like" evidence="20">
    <location>
        <begin position="135"/>
        <end position="213"/>
    </location>
</feature>
<evidence type="ECO:0000256" key="7">
    <source>
        <dbReference type="ARBA" id="ARBA00022737"/>
    </source>
</evidence>
<evidence type="ECO:0000256" key="16">
    <source>
        <dbReference type="ARBA" id="ARBA00074488"/>
    </source>
</evidence>
<dbReference type="Pfam" id="PF13927">
    <property type="entry name" value="Ig_3"/>
    <property type="match status" value="2"/>
</dbReference>
<dbReference type="SUPFAM" id="SSF49265">
    <property type="entry name" value="Fibronectin type III"/>
    <property type="match status" value="2"/>
</dbReference>
<dbReference type="Pfam" id="PF00041">
    <property type="entry name" value="fn3"/>
    <property type="match status" value="3"/>
</dbReference>
<keyword evidence="14" id="KW-0393">Immunoglobulin domain</keyword>
<feature type="domain" description="Ig-like" evidence="20">
    <location>
        <begin position="227"/>
        <end position="315"/>
    </location>
</feature>
<comment type="similarity">
    <text evidence="3">Belongs to the immunoglobulin superfamily. L1/neurofascin/NgCAM family.</text>
</comment>
<dbReference type="CDD" id="cd00063">
    <property type="entry name" value="FN3"/>
    <property type="match status" value="4"/>
</dbReference>
<feature type="compositionally biased region" description="Basic and acidic residues" evidence="17">
    <location>
        <begin position="1102"/>
        <end position="1120"/>
    </location>
</feature>
<evidence type="ECO:0000256" key="1">
    <source>
        <dbReference type="ARBA" id="ARBA00004251"/>
    </source>
</evidence>
<feature type="domain" description="Fibronectin type-III" evidence="21">
    <location>
        <begin position="766"/>
        <end position="870"/>
    </location>
</feature>
<dbReference type="Pfam" id="PF13882">
    <property type="entry name" value="Bravo_FIGEY"/>
    <property type="match status" value="1"/>
</dbReference>
<dbReference type="GO" id="GO:0007420">
    <property type="term" value="P:brain development"/>
    <property type="evidence" value="ECO:0007669"/>
    <property type="project" value="TreeGrafter"/>
</dbReference>
<feature type="region of interest" description="Disordered" evidence="17">
    <location>
        <begin position="1091"/>
        <end position="1137"/>
    </location>
</feature>
<evidence type="ECO:0000259" key="20">
    <source>
        <dbReference type="PROSITE" id="PS50835"/>
    </source>
</evidence>
<dbReference type="InterPro" id="IPR003598">
    <property type="entry name" value="Ig_sub2"/>
</dbReference>
<dbReference type="Ensembl" id="ENSOTST00005062340.2">
    <property type="protein sequence ID" value="ENSOTSP00005057251.1"/>
    <property type="gene ID" value="ENSOTSG00005019091.2"/>
</dbReference>
<proteinExistence type="inferred from homology"/>
<feature type="domain" description="Fibronectin type-III" evidence="21">
    <location>
        <begin position="664"/>
        <end position="761"/>
    </location>
</feature>
<evidence type="ECO:0000313" key="23">
    <source>
        <dbReference type="Proteomes" id="UP000694402"/>
    </source>
</evidence>
<keyword evidence="5 18" id="KW-0812">Transmembrane</keyword>
<keyword evidence="10 18" id="KW-0472">Membrane</keyword>
<protein>
    <recommendedName>
        <fullName evidence="16">Neural cell adhesion molecule L1</fullName>
    </recommendedName>
</protein>
<keyword evidence="13" id="KW-0966">Cell projection</keyword>
<keyword evidence="6 19" id="KW-0732">Signal</keyword>
<dbReference type="Proteomes" id="UP000694402">
    <property type="component" value="Unassembled WGS sequence"/>
</dbReference>
<evidence type="ECO:0000256" key="18">
    <source>
        <dbReference type="SAM" id="Phobius"/>
    </source>
</evidence>
<dbReference type="GO" id="GO:0005886">
    <property type="term" value="C:plasma membrane"/>
    <property type="evidence" value="ECO:0007669"/>
    <property type="project" value="UniProtKB-SubCell"/>
</dbReference>